<dbReference type="InterPro" id="IPR050863">
    <property type="entry name" value="CenT-Element_Derived"/>
</dbReference>
<gene>
    <name evidence="3" type="ORF">A4X13_0g7846</name>
</gene>
<dbReference type="AlphaFoldDB" id="A0A177T8Y1"/>
<organism evidence="3 4">
    <name type="scientific">Tilletia indica</name>
    <dbReference type="NCBI Taxonomy" id="43049"/>
    <lineage>
        <taxon>Eukaryota</taxon>
        <taxon>Fungi</taxon>
        <taxon>Dikarya</taxon>
        <taxon>Basidiomycota</taxon>
        <taxon>Ustilaginomycotina</taxon>
        <taxon>Exobasidiomycetes</taxon>
        <taxon>Tilletiales</taxon>
        <taxon>Tilletiaceae</taxon>
        <taxon>Tilletia</taxon>
    </lineage>
</organism>
<dbReference type="InterPro" id="IPR004875">
    <property type="entry name" value="DDE_SF_endonuclease_dom"/>
</dbReference>
<dbReference type="InterPro" id="IPR006600">
    <property type="entry name" value="HTH_CenpB_DNA-bd_dom"/>
</dbReference>
<dbReference type="PANTHER" id="PTHR19303">
    <property type="entry name" value="TRANSPOSON"/>
    <property type="match status" value="1"/>
</dbReference>
<dbReference type="GO" id="GO:0005634">
    <property type="term" value="C:nucleus"/>
    <property type="evidence" value="ECO:0007669"/>
    <property type="project" value="TreeGrafter"/>
</dbReference>
<feature type="region of interest" description="Disordered" evidence="2">
    <location>
        <begin position="405"/>
        <end position="445"/>
    </location>
</feature>
<keyword evidence="1" id="KW-0238">DNA-binding</keyword>
<dbReference type="PANTHER" id="PTHR19303:SF73">
    <property type="entry name" value="PROTEIN PDC2"/>
    <property type="match status" value="1"/>
</dbReference>
<dbReference type="PROSITE" id="PS51253">
    <property type="entry name" value="HTH_CENPB"/>
    <property type="match status" value="1"/>
</dbReference>
<feature type="compositionally biased region" description="Basic and acidic residues" evidence="2">
    <location>
        <begin position="12"/>
        <end position="23"/>
    </location>
</feature>
<feature type="compositionally biased region" description="Polar residues" evidence="2">
    <location>
        <begin position="595"/>
        <end position="604"/>
    </location>
</feature>
<reference evidence="3" key="2">
    <citation type="journal article" date="2019" name="IMA Fungus">
        <title>Genome sequencing and comparison of five Tilletia species to identify candidate genes for the detection of regulated species infecting wheat.</title>
        <authorList>
            <person name="Nguyen H.D.T."/>
            <person name="Sultana T."/>
            <person name="Kesanakurti P."/>
            <person name="Hambleton S."/>
        </authorList>
    </citation>
    <scope>NUCLEOTIDE SEQUENCE</scope>
    <source>
        <strain evidence="3">DAOMC 236416</strain>
    </source>
</reference>
<proteinExistence type="predicted"/>
<dbReference type="Gene3D" id="3.30.420.10">
    <property type="entry name" value="Ribonuclease H-like superfamily/Ribonuclease H"/>
    <property type="match status" value="1"/>
</dbReference>
<sequence length="611" mass="69714">MPPDKSVKNKTQAKESGQKQKKGEWGDDARVLICKRFVKPPKISQRQLKVWLLKEHGIPVAQSTISNTLRDKDIYLHPDFVPGTSKRAAKWAQLERALHEWIVAYQKSVVITQMLVKKKAAQFYARLTPAEDQDPEKLDPEKWTNGWLEGFQKRFKIQSRRRHGEAGSVDLDKLALALPKIQVQTQKYSLKDTFNMDETALLYRLQPDTGLATEFIAGGKKDKTRVTLVACCNADGSEKVEIWVLGQYQNPRALNKVNRALLGCQYRANKKGWMTGQMFKEWLAWFDDQMEGRKVCLLLDNASSHDSSVETRNVELIFLPPNTTSVIQPLDQGIIRSLKVHYRHKYYSDVLERMEEVNREEAIKRWDILDTIKAVAAAWKDGVTDVTIANCFQHSRVKVFGPIENPNRSVSTVAEPETSGHAPVRQESLDPELSPQAADHAPVRQESLEPELPAREEEQLLEAELDKVIAQMGYSNRMSIAFILNQENEERTDALPTDDEILEAAESTPFDEEGKEADAVEARRKEIPHKEALYAAKILEEWAYQQDDLAKAEHSNIDRALRSVRRLAFRLRSEKQEQKQIPDFFPRLPKIAAPSDSNEQSGSRSLPMEID</sequence>
<dbReference type="SUPFAM" id="SSF46689">
    <property type="entry name" value="Homeodomain-like"/>
    <property type="match status" value="1"/>
</dbReference>
<dbReference type="Gene3D" id="1.10.10.60">
    <property type="entry name" value="Homeodomain-like"/>
    <property type="match status" value="2"/>
</dbReference>
<dbReference type="GO" id="GO:0003677">
    <property type="term" value="F:DNA binding"/>
    <property type="evidence" value="ECO:0007669"/>
    <property type="project" value="UniProtKB-KW"/>
</dbReference>
<comment type="caution">
    <text evidence="3">The sequence shown here is derived from an EMBL/GenBank/DDBJ whole genome shotgun (WGS) entry which is preliminary data.</text>
</comment>
<accession>A0A177T8Y1</accession>
<dbReference type="Pfam" id="PF03221">
    <property type="entry name" value="HTH_Tnp_Tc5"/>
    <property type="match status" value="1"/>
</dbReference>
<evidence type="ECO:0000256" key="1">
    <source>
        <dbReference type="ARBA" id="ARBA00023125"/>
    </source>
</evidence>
<dbReference type="SMART" id="SM00674">
    <property type="entry name" value="CENPB"/>
    <property type="match status" value="1"/>
</dbReference>
<dbReference type="Pfam" id="PF03184">
    <property type="entry name" value="DDE_1"/>
    <property type="match status" value="1"/>
</dbReference>
<evidence type="ECO:0000313" key="4">
    <source>
        <dbReference type="Proteomes" id="UP000077521"/>
    </source>
</evidence>
<protein>
    <submittedName>
        <fullName evidence="3">Uncharacterized protein</fullName>
    </submittedName>
</protein>
<dbReference type="Proteomes" id="UP000077521">
    <property type="component" value="Unassembled WGS sequence"/>
</dbReference>
<dbReference type="EMBL" id="LWDF02001106">
    <property type="protein sequence ID" value="KAE8240346.1"/>
    <property type="molecule type" value="Genomic_DNA"/>
</dbReference>
<feature type="region of interest" description="Disordered" evidence="2">
    <location>
        <begin position="573"/>
        <end position="611"/>
    </location>
</feature>
<evidence type="ECO:0000256" key="2">
    <source>
        <dbReference type="SAM" id="MobiDB-lite"/>
    </source>
</evidence>
<feature type="region of interest" description="Disordered" evidence="2">
    <location>
        <begin position="1"/>
        <end position="23"/>
    </location>
</feature>
<evidence type="ECO:0000313" key="3">
    <source>
        <dbReference type="EMBL" id="KAE8240346.1"/>
    </source>
</evidence>
<dbReference type="InterPro" id="IPR036397">
    <property type="entry name" value="RNaseH_sf"/>
</dbReference>
<keyword evidence="4" id="KW-1185">Reference proteome</keyword>
<dbReference type="InterPro" id="IPR009057">
    <property type="entry name" value="Homeodomain-like_sf"/>
</dbReference>
<reference evidence="3" key="1">
    <citation type="submission" date="2016-04" db="EMBL/GenBank/DDBJ databases">
        <authorList>
            <person name="Nguyen H.D."/>
            <person name="Samba Siva P."/>
            <person name="Cullis J."/>
            <person name="Levesque C.A."/>
            <person name="Hambleton S."/>
        </authorList>
    </citation>
    <scope>NUCLEOTIDE SEQUENCE</scope>
    <source>
        <strain evidence="3">DAOMC 236416</strain>
    </source>
</reference>
<name>A0A177T8Y1_9BASI</name>